<dbReference type="PANTHER" id="PTHR43283">
    <property type="entry name" value="BETA-LACTAMASE-RELATED"/>
    <property type="match status" value="1"/>
</dbReference>
<reference evidence="2 3" key="1">
    <citation type="submission" date="2024-09" db="EMBL/GenBank/DDBJ databases">
        <authorList>
            <person name="Sun Q."/>
            <person name="Mori K."/>
        </authorList>
    </citation>
    <scope>NUCLEOTIDE SEQUENCE [LARGE SCALE GENOMIC DNA]</scope>
    <source>
        <strain evidence="2 3">JCM 13503</strain>
    </source>
</reference>
<dbReference type="Proteomes" id="UP001589733">
    <property type="component" value="Unassembled WGS sequence"/>
</dbReference>
<comment type="caution">
    <text evidence="2">The sequence shown here is derived from an EMBL/GenBank/DDBJ whole genome shotgun (WGS) entry which is preliminary data.</text>
</comment>
<protein>
    <submittedName>
        <fullName evidence="2">Serine hydrolase domain-containing protein</fullName>
        <ecNumber evidence="2">3.-.-.-</ecNumber>
    </submittedName>
</protein>
<sequence>MLGLNEAALLTLERQIALDFPDVTSLLVARHGQLAFERYFVGQAADPRDTQSVTKSILSLLTGIALQRGLLSSLEQPVLPLLAHIPATIQDSCWAAVQVRHLLTMTCGLPSELTDASYDDAWFTSQDPVRFALEYPLIDAPGTTFRYSNAGVHVLGAALAKAAGQPLATFAQDVLLGPLGVVTPEWPADPCGRPFASGSLHLTSREMLSFGQLTLQRGWWNDTELVPSSWIQQATQPQLQGFEWMEGIPDYGLLWWVAHENGTLGWYATGYGGQYIAIFPEHDLVVVMTGQVTDHPPHRQLIPELLTTVLR</sequence>
<dbReference type="GO" id="GO:0016787">
    <property type="term" value="F:hydrolase activity"/>
    <property type="evidence" value="ECO:0007669"/>
    <property type="project" value="UniProtKB-KW"/>
</dbReference>
<name>A0ABV6AUC3_9DEIO</name>
<gene>
    <name evidence="2" type="ORF">ACFFLM_03815</name>
</gene>
<accession>A0ABV6AUC3</accession>
<dbReference type="InterPro" id="IPR012338">
    <property type="entry name" value="Beta-lactam/transpept-like"/>
</dbReference>
<organism evidence="2 3">
    <name type="scientific">Deinococcus oregonensis</name>
    <dbReference type="NCBI Taxonomy" id="1805970"/>
    <lineage>
        <taxon>Bacteria</taxon>
        <taxon>Thermotogati</taxon>
        <taxon>Deinococcota</taxon>
        <taxon>Deinococci</taxon>
        <taxon>Deinococcales</taxon>
        <taxon>Deinococcaceae</taxon>
        <taxon>Deinococcus</taxon>
    </lineage>
</organism>
<dbReference type="SUPFAM" id="SSF56601">
    <property type="entry name" value="beta-lactamase/transpeptidase-like"/>
    <property type="match status" value="1"/>
</dbReference>
<keyword evidence="3" id="KW-1185">Reference proteome</keyword>
<evidence type="ECO:0000259" key="1">
    <source>
        <dbReference type="Pfam" id="PF00144"/>
    </source>
</evidence>
<dbReference type="PANTHER" id="PTHR43283:SF7">
    <property type="entry name" value="BETA-LACTAMASE-RELATED DOMAIN-CONTAINING PROTEIN"/>
    <property type="match status" value="1"/>
</dbReference>
<dbReference type="EC" id="3.-.-.-" evidence="2"/>
<keyword evidence="2" id="KW-0378">Hydrolase</keyword>
<dbReference type="Pfam" id="PF00144">
    <property type="entry name" value="Beta-lactamase"/>
    <property type="match status" value="1"/>
</dbReference>
<dbReference type="InterPro" id="IPR001466">
    <property type="entry name" value="Beta-lactam-related"/>
</dbReference>
<evidence type="ECO:0000313" key="3">
    <source>
        <dbReference type="Proteomes" id="UP001589733"/>
    </source>
</evidence>
<dbReference type="RefSeq" id="WP_380006207.1">
    <property type="nucleotide sequence ID" value="NZ_JBHLYR010000013.1"/>
</dbReference>
<dbReference type="InterPro" id="IPR050789">
    <property type="entry name" value="Diverse_Enzym_Activities"/>
</dbReference>
<evidence type="ECO:0000313" key="2">
    <source>
        <dbReference type="EMBL" id="MFB9991111.1"/>
    </source>
</evidence>
<dbReference type="EMBL" id="JBHLYR010000013">
    <property type="protein sequence ID" value="MFB9991111.1"/>
    <property type="molecule type" value="Genomic_DNA"/>
</dbReference>
<feature type="domain" description="Beta-lactamase-related" evidence="1">
    <location>
        <begin position="25"/>
        <end position="294"/>
    </location>
</feature>
<proteinExistence type="predicted"/>
<dbReference type="Gene3D" id="3.40.710.10">
    <property type="entry name" value="DD-peptidase/beta-lactamase superfamily"/>
    <property type="match status" value="1"/>
</dbReference>